<dbReference type="Pfam" id="PF00501">
    <property type="entry name" value="AMP-binding"/>
    <property type="match status" value="1"/>
</dbReference>
<dbReference type="GO" id="GO:0004467">
    <property type="term" value="F:long-chain fatty acid-CoA ligase activity"/>
    <property type="evidence" value="ECO:0007669"/>
    <property type="project" value="UniProtKB-EC"/>
</dbReference>
<name>A0A143PMR4_LUTPR</name>
<evidence type="ECO:0000313" key="5">
    <source>
        <dbReference type="Proteomes" id="UP000076079"/>
    </source>
</evidence>
<evidence type="ECO:0000259" key="2">
    <source>
        <dbReference type="Pfam" id="PF00501"/>
    </source>
</evidence>
<dbReference type="Proteomes" id="UP000076079">
    <property type="component" value="Chromosome"/>
</dbReference>
<feature type="domain" description="AMP-binding enzyme C-terminal" evidence="3">
    <location>
        <begin position="407"/>
        <end position="480"/>
    </location>
</feature>
<dbReference type="SUPFAM" id="SSF56801">
    <property type="entry name" value="Acetyl-CoA synthetase-like"/>
    <property type="match status" value="1"/>
</dbReference>
<dbReference type="OrthoDB" id="9778383at2"/>
<reference evidence="5" key="2">
    <citation type="submission" date="2016-04" db="EMBL/GenBank/DDBJ databases">
        <title>First Complete Genome Sequence of a Subdivision 6 Acidobacterium.</title>
        <authorList>
            <person name="Huang S."/>
            <person name="Vieira S."/>
            <person name="Bunk B."/>
            <person name="Riedel T."/>
            <person name="Sproeer C."/>
            <person name="Overmann J."/>
        </authorList>
    </citation>
    <scope>NUCLEOTIDE SEQUENCE [LARGE SCALE GENOMIC DNA]</scope>
    <source>
        <strain evidence="5">DSM 100886 HEG_-6_39</strain>
    </source>
</reference>
<dbReference type="GO" id="GO:0031956">
    <property type="term" value="F:medium-chain fatty acid-CoA ligase activity"/>
    <property type="evidence" value="ECO:0007669"/>
    <property type="project" value="TreeGrafter"/>
</dbReference>
<dbReference type="PANTHER" id="PTHR43201:SF8">
    <property type="entry name" value="ACYL-COA SYNTHETASE FAMILY MEMBER 3"/>
    <property type="match status" value="1"/>
</dbReference>
<sequence>MSLLDLYDLSLQGRRDTPALDVRGPSGQWHTFSFGDLDIRSNRLAQVLASRGVRAGDRVAFCLPNRVTVVDLWLAVVKLGAIAVPINVLYRGREIAHILGDATPSAVVTTTDRAPDFEASCACWTVDALEADASTAAAIRPSGRADAATPVALIYTSGTTGVAKGAVLTHGNFAANALSLLTAWGISSADRYFAALPLFHVHGLGNGIQCWLASGCHMRLVERFEHEQACDWFEDYRPTLFFGVPTMYVRLLDTAPARARAIGERMRLFVSGSAPLPAQVHEDFAALFGHVILERYGMTETLMNVSNPLVGERRPGTVGLPMPLVAVRILDEAGEPVTDGKTGELWVKGPNVCDRYWNRPDATASAFVDGWFRTGDLGTRSADGYITLQGRRSDLIISGGFNIYPREIEEVLTSLPGIREAAVVGVADAVRGEVPVAYVVADTDLDVSAVEKSLRAEIASFKVPRGFVRVDALPRTALGKIQKHLLPAWTR</sequence>
<keyword evidence="4" id="KW-0436">Ligase</keyword>
<keyword evidence="5" id="KW-1185">Reference proteome</keyword>
<protein>
    <submittedName>
        <fullName evidence="4">Long-chain-fatty-acid--CoA ligase</fullName>
        <ecNumber evidence="4">6.2.1.3</ecNumber>
    </submittedName>
</protein>
<dbReference type="Gene3D" id="3.30.300.30">
    <property type="match status" value="1"/>
</dbReference>
<dbReference type="PANTHER" id="PTHR43201">
    <property type="entry name" value="ACYL-COA SYNTHETASE"/>
    <property type="match status" value="1"/>
</dbReference>
<dbReference type="AlphaFoldDB" id="A0A143PMR4"/>
<dbReference type="Pfam" id="PF13193">
    <property type="entry name" value="AMP-binding_C"/>
    <property type="match status" value="1"/>
</dbReference>
<gene>
    <name evidence="4" type="primary">lcfB_1</name>
    <name evidence="4" type="ORF">LuPra_02950</name>
</gene>
<dbReference type="EC" id="6.2.1.3" evidence="4"/>
<accession>A0A143PMR4</accession>
<evidence type="ECO:0000256" key="1">
    <source>
        <dbReference type="ARBA" id="ARBA00006432"/>
    </source>
</evidence>
<evidence type="ECO:0000313" key="4">
    <source>
        <dbReference type="EMBL" id="AMY09726.1"/>
    </source>
</evidence>
<dbReference type="KEGG" id="abac:LuPra_02950"/>
<dbReference type="InterPro" id="IPR045851">
    <property type="entry name" value="AMP-bd_C_sf"/>
</dbReference>
<dbReference type="EMBL" id="CP015136">
    <property type="protein sequence ID" value="AMY09726.1"/>
    <property type="molecule type" value="Genomic_DNA"/>
</dbReference>
<feature type="domain" description="AMP-dependent synthetase/ligase" evidence="2">
    <location>
        <begin position="12"/>
        <end position="357"/>
    </location>
</feature>
<dbReference type="STRING" id="1855912.LuPra_02950"/>
<dbReference type="Gene3D" id="3.40.50.12780">
    <property type="entry name" value="N-terminal domain of ligase-like"/>
    <property type="match status" value="1"/>
</dbReference>
<dbReference type="PROSITE" id="PS00455">
    <property type="entry name" value="AMP_BINDING"/>
    <property type="match status" value="1"/>
</dbReference>
<comment type="similarity">
    <text evidence="1">Belongs to the ATP-dependent AMP-binding enzyme family.</text>
</comment>
<evidence type="ECO:0000259" key="3">
    <source>
        <dbReference type="Pfam" id="PF13193"/>
    </source>
</evidence>
<reference evidence="4 5" key="1">
    <citation type="journal article" date="2016" name="Genome Announc.">
        <title>First Complete Genome Sequence of a Subdivision 6 Acidobacterium Strain.</title>
        <authorList>
            <person name="Huang S."/>
            <person name="Vieira S."/>
            <person name="Bunk B."/>
            <person name="Riedel T."/>
            <person name="Sproer C."/>
            <person name="Overmann J."/>
        </authorList>
    </citation>
    <scope>NUCLEOTIDE SEQUENCE [LARGE SCALE GENOMIC DNA]</scope>
    <source>
        <strain evidence="5">DSM 100886 HEG_-6_39</strain>
    </source>
</reference>
<dbReference type="InterPro" id="IPR000873">
    <property type="entry name" value="AMP-dep_synth/lig_dom"/>
</dbReference>
<proteinExistence type="inferred from homology"/>
<dbReference type="InterPro" id="IPR042099">
    <property type="entry name" value="ANL_N_sf"/>
</dbReference>
<dbReference type="InterPro" id="IPR020845">
    <property type="entry name" value="AMP-binding_CS"/>
</dbReference>
<dbReference type="RefSeq" id="WP_157899202.1">
    <property type="nucleotide sequence ID" value="NZ_CP015136.1"/>
</dbReference>
<dbReference type="InterPro" id="IPR025110">
    <property type="entry name" value="AMP-bd_C"/>
</dbReference>
<organism evidence="4 5">
    <name type="scientific">Luteitalea pratensis</name>
    <dbReference type="NCBI Taxonomy" id="1855912"/>
    <lineage>
        <taxon>Bacteria</taxon>
        <taxon>Pseudomonadati</taxon>
        <taxon>Acidobacteriota</taxon>
        <taxon>Vicinamibacteria</taxon>
        <taxon>Vicinamibacterales</taxon>
        <taxon>Vicinamibacteraceae</taxon>
        <taxon>Luteitalea</taxon>
    </lineage>
</organism>
<dbReference type="PATRIC" id="fig|1813736.3.peg.3146"/>